<organism evidence="1 2">
    <name type="scientific">Variovorax paradoxus</name>
    <dbReference type="NCBI Taxonomy" id="34073"/>
    <lineage>
        <taxon>Bacteria</taxon>
        <taxon>Pseudomonadati</taxon>
        <taxon>Pseudomonadota</taxon>
        <taxon>Betaproteobacteria</taxon>
        <taxon>Burkholderiales</taxon>
        <taxon>Comamonadaceae</taxon>
        <taxon>Variovorax</taxon>
    </lineage>
</organism>
<reference evidence="1 2" key="1">
    <citation type="submission" date="2019-10" db="EMBL/GenBank/DDBJ databases">
        <title>Complete genome sequence of Variovorax paradoxus 5C-2.</title>
        <authorList>
            <person name="Gogoleva N.E."/>
            <person name="Balkin A.S."/>
        </authorList>
    </citation>
    <scope>NUCLEOTIDE SEQUENCE [LARGE SCALE GENOMIC DNA]</scope>
    <source>
        <strain evidence="1 2">5C-2</strain>
    </source>
</reference>
<sequence length="199" mass="21282">MTSISISIDTASKYLLGGNVYTGHQLQRAIHCAHSVARAYEIADVDNGGDGSVDWSEIDDAQREAIDAMGPLAMREIIASAREYNGLLPPASRTQGEDSLLSEEENAEACAEGWSLFTHMGQTTELRLERIDSPDEGDGALPDDAAAWIRVWTRATPLHLKVIDLLKESSPAEYARIEAYVHGAEACLAAAGTPGSGAL</sequence>
<proteinExistence type="predicted"/>
<protein>
    <submittedName>
        <fullName evidence="1">Uncharacterized protein</fullName>
    </submittedName>
</protein>
<evidence type="ECO:0000313" key="1">
    <source>
        <dbReference type="EMBL" id="QFZ81873.1"/>
    </source>
</evidence>
<dbReference type="EMBL" id="CP045644">
    <property type="protein sequence ID" value="QFZ81873.1"/>
    <property type="molecule type" value="Genomic_DNA"/>
</dbReference>
<name>A0A5Q0LX76_VARPD</name>
<accession>A0A5Q0LX76</accession>
<dbReference type="Proteomes" id="UP000326780">
    <property type="component" value="Chromosome"/>
</dbReference>
<dbReference type="RefSeq" id="WP_093299123.1">
    <property type="nucleotide sequence ID" value="NZ_CP045644.1"/>
</dbReference>
<dbReference type="AlphaFoldDB" id="A0A5Q0LX76"/>
<gene>
    <name evidence="1" type="ORF">GFK26_03350</name>
</gene>
<evidence type="ECO:0000313" key="2">
    <source>
        <dbReference type="Proteomes" id="UP000326780"/>
    </source>
</evidence>